<protein>
    <submittedName>
        <fullName evidence="7">3-phenylpropionate/trans-cinnamate dioxygenase ferredoxin subunit</fullName>
    </submittedName>
</protein>
<evidence type="ECO:0000259" key="6">
    <source>
        <dbReference type="PROSITE" id="PS51296"/>
    </source>
</evidence>
<dbReference type="PANTHER" id="PTHR21496">
    <property type="entry name" value="FERREDOXIN-RELATED"/>
    <property type="match status" value="1"/>
</dbReference>
<dbReference type="Pfam" id="PF00355">
    <property type="entry name" value="Rieske"/>
    <property type="match status" value="1"/>
</dbReference>
<dbReference type="SUPFAM" id="SSF50022">
    <property type="entry name" value="ISP domain"/>
    <property type="match status" value="1"/>
</dbReference>
<dbReference type="GO" id="GO:0051537">
    <property type="term" value="F:2 iron, 2 sulfur cluster binding"/>
    <property type="evidence" value="ECO:0007669"/>
    <property type="project" value="UniProtKB-KW"/>
</dbReference>
<dbReference type="RefSeq" id="WP_130293106.1">
    <property type="nucleotide sequence ID" value="NZ_SHKL01000001.1"/>
</dbReference>
<dbReference type="Gene3D" id="2.102.10.10">
    <property type="entry name" value="Rieske [2Fe-2S] iron-sulphur domain"/>
    <property type="match status" value="1"/>
</dbReference>
<dbReference type="GO" id="GO:0046872">
    <property type="term" value="F:metal ion binding"/>
    <property type="evidence" value="ECO:0007669"/>
    <property type="project" value="UniProtKB-KW"/>
</dbReference>
<evidence type="ECO:0000313" key="8">
    <source>
        <dbReference type="Proteomes" id="UP000291591"/>
    </source>
</evidence>
<dbReference type="GO" id="GO:0051213">
    <property type="term" value="F:dioxygenase activity"/>
    <property type="evidence" value="ECO:0007669"/>
    <property type="project" value="UniProtKB-KW"/>
</dbReference>
<keyword evidence="7" id="KW-0223">Dioxygenase</keyword>
<evidence type="ECO:0000256" key="2">
    <source>
        <dbReference type="ARBA" id="ARBA00022723"/>
    </source>
</evidence>
<evidence type="ECO:0000256" key="4">
    <source>
        <dbReference type="ARBA" id="ARBA00023014"/>
    </source>
</evidence>
<keyword evidence="1" id="KW-0001">2Fe-2S</keyword>
<evidence type="ECO:0000256" key="3">
    <source>
        <dbReference type="ARBA" id="ARBA00023004"/>
    </source>
</evidence>
<gene>
    <name evidence="7" type="ORF">EV383_5891</name>
</gene>
<keyword evidence="8" id="KW-1185">Reference proteome</keyword>
<dbReference type="PANTHER" id="PTHR21496:SF23">
    <property type="entry name" value="3-PHENYLPROPIONATE_CINNAMIC ACID DIOXYGENASE FERREDOXIN SUBUNIT"/>
    <property type="match status" value="1"/>
</dbReference>
<dbReference type="CDD" id="cd03467">
    <property type="entry name" value="Rieske"/>
    <property type="match status" value="1"/>
</dbReference>
<sequence length="180" mass="19331">MTAPTERPRGGKHVVARTDEIPPGSRRIVELDGRQIGIFNIDGEYVAFLHRCPHMSGPLCEGAVIGLVESSGPGDVRLDESRKFLTCPLHGWEFDVHTGQSYFDPKRVKAKRFPVEVRSGADVAADAPAAAPGAPGTPEADTGAAPEADGRVPGPYTAETFEVVVEQDYVVVSTGRPRRK</sequence>
<evidence type="ECO:0000313" key="7">
    <source>
        <dbReference type="EMBL" id="RZT88937.1"/>
    </source>
</evidence>
<proteinExistence type="predicted"/>
<reference evidence="7 8" key="1">
    <citation type="submission" date="2019-02" db="EMBL/GenBank/DDBJ databases">
        <title>Sequencing the genomes of 1000 actinobacteria strains.</title>
        <authorList>
            <person name="Klenk H.-P."/>
        </authorList>
    </citation>
    <scope>NUCLEOTIDE SEQUENCE [LARGE SCALE GENOMIC DNA]</scope>
    <source>
        <strain evidence="7 8">DSM 45779</strain>
    </source>
</reference>
<dbReference type="InterPro" id="IPR017941">
    <property type="entry name" value="Rieske_2Fe-2S"/>
</dbReference>
<feature type="compositionally biased region" description="Low complexity" evidence="5">
    <location>
        <begin position="124"/>
        <end position="146"/>
    </location>
</feature>
<evidence type="ECO:0000256" key="1">
    <source>
        <dbReference type="ARBA" id="ARBA00022714"/>
    </source>
</evidence>
<keyword evidence="7" id="KW-0560">Oxidoreductase</keyword>
<keyword evidence="4" id="KW-0411">Iron-sulfur</keyword>
<keyword evidence="2" id="KW-0479">Metal-binding</keyword>
<accession>A0A4Q7V2X1</accession>
<feature type="domain" description="Rieske" evidence="6">
    <location>
        <begin position="12"/>
        <end position="124"/>
    </location>
</feature>
<dbReference type="OrthoDB" id="9795104at2"/>
<comment type="caution">
    <text evidence="7">The sequence shown here is derived from an EMBL/GenBank/DDBJ whole genome shotgun (WGS) entry which is preliminary data.</text>
</comment>
<keyword evidence="3" id="KW-0408">Iron</keyword>
<feature type="region of interest" description="Disordered" evidence="5">
    <location>
        <begin position="124"/>
        <end position="156"/>
    </location>
</feature>
<dbReference type="AlphaFoldDB" id="A0A4Q7V2X1"/>
<dbReference type="Proteomes" id="UP000291591">
    <property type="component" value="Unassembled WGS sequence"/>
</dbReference>
<dbReference type="InterPro" id="IPR036922">
    <property type="entry name" value="Rieske_2Fe-2S_sf"/>
</dbReference>
<dbReference type="EMBL" id="SHKL01000001">
    <property type="protein sequence ID" value="RZT88937.1"/>
    <property type="molecule type" value="Genomic_DNA"/>
</dbReference>
<dbReference type="GO" id="GO:0016705">
    <property type="term" value="F:oxidoreductase activity, acting on paired donors, with incorporation or reduction of molecular oxygen"/>
    <property type="evidence" value="ECO:0007669"/>
    <property type="project" value="UniProtKB-ARBA"/>
</dbReference>
<name>A0A4Q7V2X1_PSEST</name>
<dbReference type="PROSITE" id="PS51296">
    <property type="entry name" value="RIESKE"/>
    <property type="match status" value="1"/>
</dbReference>
<organism evidence="7 8">
    <name type="scientific">Pseudonocardia sediminis</name>
    <dbReference type="NCBI Taxonomy" id="1397368"/>
    <lineage>
        <taxon>Bacteria</taxon>
        <taxon>Bacillati</taxon>
        <taxon>Actinomycetota</taxon>
        <taxon>Actinomycetes</taxon>
        <taxon>Pseudonocardiales</taxon>
        <taxon>Pseudonocardiaceae</taxon>
        <taxon>Pseudonocardia</taxon>
    </lineage>
</organism>
<evidence type="ECO:0000256" key="5">
    <source>
        <dbReference type="SAM" id="MobiDB-lite"/>
    </source>
</evidence>
<dbReference type="GO" id="GO:0004497">
    <property type="term" value="F:monooxygenase activity"/>
    <property type="evidence" value="ECO:0007669"/>
    <property type="project" value="UniProtKB-ARBA"/>
</dbReference>